<dbReference type="STRING" id="77635.BISU_3016"/>
<dbReference type="EMBL" id="JGZR01000010">
    <property type="protein sequence ID" value="KFJ01366.1"/>
    <property type="molecule type" value="Genomic_DNA"/>
</dbReference>
<accession>A0A087E0R5</accession>
<feature type="region of interest" description="Disordered" evidence="1">
    <location>
        <begin position="1"/>
        <end position="54"/>
    </location>
</feature>
<keyword evidence="3" id="KW-1185">Reference proteome</keyword>
<evidence type="ECO:0000313" key="2">
    <source>
        <dbReference type="EMBL" id="KFJ01366.1"/>
    </source>
</evidence>
<comment type="caution">
    <text evidence="2">The sequence shown here is derived from an EMBL/GenBank/DDBJ whole genome shotgun (WGS) entry which is preliminary data.</text>
</comment>
<evidence type="ECO:0000313" key="3">
    <source>
        <dbReference type="Proteomes" id="UP000029055"/>
    </source>
</evidence>
<dbReference type="Proteomes" id="UP000029055">
    <property type="component" value="Unassembled WGS sequence"/>
</dbReference>
<protein>
    <submittedName>
        <fullName evidence="2">Uncharacterized protein</fullName>
    </submittedName>
</protein>
<dbReference type="AlphaFoldDB" id="A0A087E0R5"/>
<sequence length="80" mass="8804">MPGMTTENKEPDKEQSAEMVAAAEPGARGRTAGLALTGPDGLLKQSPPGPCRERRWTRRRASIWAVRNTKSPDQYRRPSA</sequence>
<proteinExistence type="predicted"/>
<reference evidence="2 3" key="1">
    <citation type="submission" date="2014-03" db="EMBL/GenBank/DDBJ databases">
        <title>Genomics of Bifidobacteria.</title>
        <authorList>
            <person name="Ventura M."/>
            <person name="Milani C."/>
            <person name="Lugli G.A."/>
        </authorList>
    </citation>
    <scope>NUCLEOTIDE SEQUENCE [LARGE SCALE GENOMIC DNA]</scope>
    <source>
        <strain evidence="2 3">LMG 11597</strain>
    </source>
</reference>
<feature type="compositionally biased region" description="Basic and acidic residues" evidence="1">
    <location>
        <begin position="7"/>
        <end position="16"/>
    </location>
</feature>
<gene>
    <name evidence="2" type="ORF">BISU_3016</name>
</gene>
<name>A0A087E0R5_9BIFI</name>
<organism evidence="2 3">
    <name type="scientific">Bifidobacterium subtile</name>
    <dbReference type="NCBI Taxonomy" id="77635"/>
    <lineage>
        <taxon>Bacteria</taxon>
        <taxon>Bacillati</taxon>
        <taxon>Actinomycetota</taxon>
        <taxon>Actinomycetes</taxon>
        <taxon>Bifidobacteriales</taxon>
        <taxon>Bifidobacteriaceae</taxon>
        <taxon>Bifidobacterium</taxon>
    </lineage>
</organism>
<evidence type="ECO:0000256" key="1">
    <source>
        <dbReference type="SAM" id="MobiDB-lite"/>
    </source>
</evidence>